<sequence length="137" mass="16004">MFKNDLSYAKQRVMCHSNRLPTMTLNQTFKNYSLNDGRIAKFDFEFNAKELNIELEIRKRIIKEKFEPCKILLTFSNVKLFDIMEDFPTDGQYSDITILEVEDNSIYASFDPYSNSGLPNEQDNWIVRAGSLSILEI</sequence>
<organism evidence="1 2">
    <name type="scientific">Pedobacter frigiditerrae</name>
    <dbReference type="NCBI Taxonomy" id="2530452"/>
    <lineage>
        <taxon>Bacteria</taxon>
        <taxon>Pseudomonadati</taxon>
        <taxon>Bacteroidota</taxon>
        <taxon>Sphingobacteriia</taxon>
        <taxon>Sphingobacteriales</taxon>
        <taxon>Sphingobacteriaceae</taxon>
        <taxon>Pedobacter</taxon>
    </lineage>
</organism>
<dbReference type="RefSeq" id="WP_131554309.1">
    <property type="nucleotide sequence ID" value="NZ_SJSK01000004.1"/>
</dbReference>
<dbReference type="OrthoDB" id="883330at2"/>
<dbReference type="EMBL" id="SJSK01000004">
    <property type="protein sequence ID" value="TCC89322.1"/>
    <property type="molecule type" value="Genomic_DNA"/>
</dbReference>
<evidence type="ECO:0000313" key="2">
    <source>
        <dbReference type="Proteomes" id="UP000292884"/>
    </source>
</evidence>
<keyword evidence="2" id="KW-1185">Reference proteome</keyword>
<proteinExistence type="predicted"/>
<gene>
    <name evidence="1" type="ORF">EZ428_16640</name>
</gene>
<comment type="caution">
    <text evidence="1">The sequence shown here is derived from an EMBL/GenBank/DDBJ whole genome shotgun (WGS) entry which is preliminary data.</text>
</comment>
<evidence type="ECO:0000313" key="1">
    <source>
        <dbReference type="EMBL" id="TCC89322.1"/>
    </source>
</evidence>
<reference evidence="1 2" key="1">
    <citation type="submission" date="2019-02" db="EMBL/GenBank/DDBJ databases">
        <title>Pedobacter sp. RP-1-13 sp. nov., isolated from Arctic soil.</title>
        <authorList>
            <person name="Dahal R.H."/>
        </authorList>
    </citation>
    <scope>NUCLEOTIDE SEQUENCE [LARGE SCALE GENOMIC DNA]</scope>
    <source>
        <strain evidence="1 2">RP-1-13</strain>
    </source>
</reference>
<accession>A0A4R0MT19</accession>
<name>A0A4R0MT19_9SPHI</name>
<dbReference type="AlphaFoldDB" id="A0A4R0MT19"/>
<protein>
    <submittedName>
        <fullName evidence="1">Uncharacterized protein</fullName>
    </submittedName>
</protein>
<dbReference type="Proteomes" id="UP000292884">
    <property type="component" value="Unassembled WGS sequence"/>
</dbReference>